<dbReference type="PANTHER" id="PTHR46558">
    <property type="entry name" value="TRACRIPTIONAL REGULATORY PROTEIN-RELATED-RELATED"/>
    <property type="match status" value="1"/>
</dbReference>
<feature type="domain" description="HTH cro/C1-type" evidence="3">
    <location>
        <begin position="10"/>
        <end position="64"/>
    </location>
</feature>
<organism evidence="4 5">
    <name type="scientific">Ruminococcus flavefaciens</name>
    <dbReference type="NCBI Taxonomy" id="1265"/>
    <lineage>
        <taxon>Bacteria</taxon>
        <taxon>Bacillati</taxon>
        <taxon>Bacillota</taxon>
        <taxon>Clostridia</taxon>
        <taxon>Eubacteriales</taxon>
        <taxon>Oscillospiraceae</taxon>
        <taxon>Ruminococcus</taxon>
    </lineage>
</organism>
<dbReference type="GO" id="GO:0003677">
    <property type="term" value="F:DNA binding"/>
    <property type="evidence" value="ECO:0007669"/>
    <property type="project" value="UniProtKB-KW"/>
</dbReference>
<dbReference type="PROSITE" id="PS50943">
    <property type="entry name" value="HTH_CROC1"/>
    <property type="match status" value="1"/>
</dbReference>
<evidence type="ECO:0000313" key="5">
    <source>
        <dbReference type="Proteomes" id="UP000183461"/>
    </source>
</evidence>
<gene>
    <name evidence="4" type="ORF">SAMN02910280_1566</name>
</gene>
<keyword evidence="2" id="KW-0812">Transmembrane</keyword>
<keyword evidence="2" id="KW-0472">Membrane</keyword>
<dbReference type="InterPro" id="IPR001387">
    <property type="entry name" value="Cro/C1-type_HTH"/>
</dbReference>
<evidence type="ECO:0000313" key="4">
    <source>
        <dbReference type="EMBL" id="SFW28751.1"/>
    </source>
</evidence>
<dbReference type="SUPFAM" id="SSF47413">
    <property type="entry name" value="lambda repressor-like DNA-binding domains"/>
    <property type="match status" value="1"/>
</dbReference>
<dbReference type="AlphaFoldDB" id="A0A1K1N054"/>
<evidence type="ECO:0000256" key="1">
    <source>
        <dbReference type="ARBA" id="ARBA00023125"/>
    </source>
</evidence>
<dbReference type="SMART" id="SM00530">
    <property type="entry name" value="HTH_XRE"/>
    <property type="match status" value="1"/>
</dbReference>
<accession>A0A1K1N054</accession>
<name>A0A1K1N054_RUMFL</name>
<dbReference type="Pfam" id="PF01381">
    <property type="entry name" value="HTH_3"/>
    <property type="match status" value="1"/>
</dbReference>
<sequence length="201" mass="22401">MDQVKIGRFISQMRKEKGLTQKQLGEELLISDKTVSKWETGKGMPEVSLMLPLCEKLGINVNELLTGERIPDEDYKKKAEENIMNIMREKEESIRKIIISAISAAIAVLASVTIILVAGTLKMETWQRILLIAIAVIVMAGGIAVACMADLSAGTYECRHCGTRFVPSAKSYVFGIHTLTKRKLTCPKCGKRSYCKRRLTH</sequence>
<evidence type="ECO:0000256" key="2">
    <source>
        <dbReference type="SAM" id="Phobius"/>
    </source>
</evidence>
<dbReference type="Proteomes" id="UP000183461">
    <property type="component" value="Unassembled WGS sequence"/>
</dbReference>
<dbReference type="InterPro" id="IPR010982">
    <property type="entry name" value="Lambda_DNA-bd_dom_sf"/>
</dbReference>
<keyword evidence="1 4" id="KW-0238">DNA-binding</keyword>
<dbReference type="CDD" id="cd00093">
    <property type="entry name" value="HTH_XRE"/>
    <property type="match status" value="1"/>
</dbReference>
<dbReference type="PANTHER" id="PTHR46558:SF11">
    <property type="entry name" value="HTH-TYPE TRANSCRIPTIONAL REGULATOR XRE"/>
    <property type="match status" value="1"/>
</dbReference>
<proteinExistence type="predicted"/>
<feature type="transmembrane region" description="Helical" evidence="2">
    <location>
        <begin position="97"/>
        <end position="117"/>
    </location>
</feature>
<keyword evidence="2" id="KW-1133">Transmembrane helix</keyword>
<feature type="transmembrane region" description="Helical" evidence="2">
    <location>
        <begin position="129"/>
        <end position="149"/>
    </location>
</feature>
<evidence type="ECO:0000259" key="3">
    <source>
        <dbReference type="PROSITE" id="PS50943"/>
    </source>
</evidence>
<protein>
    <submittedName>
        <fullName evidence="4">DNA-binding transcriptional regulator, XRE-family HTH domain</fullName>
    </submittedName>
</protein>
<dbReference type="RefSeq" id="WP_072299886.1">
    <property type="nucleotide sequence ID" value="NZ_FPIP01000003.1"/>
</dbReference>
<dbReference type="Gene3D" id="1.10.260.40">
    <property type="entry name" value="lambda repressor-like DNA-binding domains"/>
    <property type="match status" value="1"/>
</dbReference>
<reference evidence="4 5" key="1">
    <citation type="submission" date="2016-11" db="EMBL/GenBank/DDBJ databases">
        <authorList>
            <person name="Jaros S."/>
            <person name="Januszkiewicz K."/>
            <person name="Wedrychowicz H."/>
        </authorList>
    </citation>
    <scope>NUCLEOTIDE SEQUENCE [LARGE SCALE GENOMIC DNA]</scope>
    <source>
        <strain evidence="4 5">YL228</strain>
    </source>
</reference>
<dbReference type="EMBL" id="FPIP01000003">
    <property type="protein sequence ID" value="SFW28751.1"/>
    <property type="molecule type" value="Genomic_DNA"/>
</dbReference>